<organism evidence="2 3">
    <name type="scientific">Paenibacillus phyllosphaerae</name>
    <dbReference type="NCBI Taxonomy" id="274593"/>
    <lineage>
        <taxon>Bacteria</taxon>
        <taxon>Bacillati</taxon>
        <taxon>Bacillota</taxon>
        <taxon>Bacilli</taxon>
        <taxon>Bacillales</taxon>
        <taxon>Paenibacillaceae</taxon>
        <taxon>Paenibacillus</taxon>
    </lineage>
</organism>
<keyword evidence="3" id="KW-1185">Reference proteome</keyword>
<sequence length="273" mass="28138">MSKQDQHKPEPFVQEQAQAKPVLFTKDGKPLRVLSTSLGIALVANALLGASFAGEASAETSGQTQTTAAETAVAEPTLVEWSNDNVKAFFDPTSDWNIPLLQECDPAVTDPQAENACEDTSAAAGSTAGSGTGGTTGGTTVIHTYSGFGWDDLLLYHMIFNNGSAYSTTRYHSMYRSYDIRTGAAYKVPTYKSDQFQNSPVTGSAVRPKTTNTTGTITKRSDSTTSSSTKSSSATSSSSSSSTSSSAGGIGGKSSSFSSSGSSSKSSGGLFGG</sequence>
<feature type="region of interest" description="Disordered" evidence="1">
    <location>
        <begin position="196"/>
        <end position="273"/>
    </location>
</feature>
<evidence type="ECO:0000313" key="2">
    <source>
        <dbReference type="EMBL" id="MBB3110706.1"/>
    </source>
</evidence>
<dbReference type="Proteomes" id="UP000570361">
    <property type="component" value="Unassembled WGS sequence"/>
</dbReference>
<proteinExistence type="predicted"/>
<protein>
    <submittedName>
        <fullName evidence="2">Uncharacterized protein</fullName>
    </submittedName>
</protein>
<comment type="caution">
    <text evidence="2">The sequence shown here is derived from an EMBL/GenBank/DDBJ whole genome shotgun (WGS) entry which is preliminary data.</text>
</comment>
<feature type="compositionally biased region" description="Low complexity" evidence="1">
    <location>
        <begin position="210"/>
        <end position="273"/>
    </location>
</feature>
<name>A0A7W5AYZ7_9BACL</name>
<feature type="region of interest" description="Disordered" evidence="1">
    <location>
        <begin position="115"/>
        <end position="136"/>
    </location>
</feature>
<evidence type="ECO:0000256" key="1">
    <source>
        <dbReference type="SAM" id="MobiDB-lite"/>
    </source>
</evidence>
<accession>A0A7W5AYZ7</accession>
<reference evidence="2 3" key="1">
    <citation type="submission" date="2020-08" db="EMBL/GenBank/DDBJ databases">
        <title>Genomic Encyclopedia of Type Strains, Phase III (KMG-III): the genomes of soil and plant-associated and newly described type strains.</title>
        <authorList>
            <person name="Whitman W."/>
        </authorList>
    </citation>
    <scope>NUCLEOTIDE SEQUENCE [LARGE SCALE GENOMIC DNA]</scope>
    <source>
        <strain evidence="2 3">CECT 5862</strain>
    </source>
</reference>
<dbReference type="AlphaFoldDB" id="A0A7W5AYZ7"/>
<evidence type="ECO:0000313" key="3">
    <source>
        <dbReference type="Proteomes" id="UP000570361"/>
    </source>
</evidence>
<dbReference type="RefSeq" id="WP_221401308.1">
    <property type="nucleotide sequence ID" value="NZ_JACHXK010000005.1"/>
</dbReference>
<dbReference type="EMBL" id="JACHXK010000005">
    <property type="protein sequence ID" value="MBB3110706.1"/>
    <property type="molecule type" value="Genomic_DNA"/>
</dbReference>
<gene>
    <name evidence="2" type="ORF">FHS18_002773</name>
</gene>